<protein>
    <recommendedName>
        <fullName evidence="7">Glucose-methanol-choline oxidoreductase N-terminal domain-containing protein</fullName>
    </recommendedName>
</protein>
<feature type="binding site" evidence="5">
    <location>
        <begin position="497"/>
        <end position="498"/>
    </location>
    <ligand>
        <name>FAD</name>
        <dbReference type="ChEBI" id="CHEBI:57692"/>
    </ligand>
</feature>
<evidence type="ECO:0000256" key="2">
    <source>
        <dbReference type="ARBA" id="ARBA00010790"/>
    </source>
</evidence>
<keyword evidence="4 5" id="KW-0274">FAD</keyword>
<dbReference type="PIRSF" id="PIRSF000137">
    <property type="entry name" value="Alcohol_oxidase"/>
    <property type="match status" value="1"/>
</dbReference>
<reference evidence="8 9" key="1">
    <citation type="journal article" date="2013" name="Genome Announc.">
        <title>Draft Genome Sequence of a Hexachlorocyclohexane-Degrading Bacterium, Sphingobium baderi Strain LL03T.</title>
        <authorList>
            <person name="Kaur J."/>
            <person name="Verma H."/>
            <person name="Tripathi C."/>
            <person name="Khurana J.P."/>
            <person name="Lal R."/>
        </authorList>
    </citation>
    <scope>NUCLEOTIDE SEQUENCE [LARGE SCALE GENOMIC DNA]</scope>
    <source>
        <strain evidence="8 9">LL03</strain>
    </source>
</reference>
<evidence type="ECO:0000256" key="1">
    <source>
        <dbReference type="ARBA" id="ARBA00001974"/>
    </source>
</evidence>
<dbReference type="SUPFAM" id="SSF51905">
    <property type="entry name" value="FAD/NAD(P)-binding domain"/>
    <property type="match status" value="1"/>
</dbReference>
<dbReference type="PROSITE" id="PS00623">
    <property type="entry name" value="GMC_OXRED_1"/>
    <property type="match status" value="1"/>
</dbReference>
<accession>T0G458</accession>
<dbReference type="AlphaFoldDB" id="T0G458"/>
<dbReference type="PANTHER" id="PTHR11552:SF147">
    <property type="entry name" value="CHOLINE DEHYDROGENASE, MITOCHONDRIAL"/>
    <property type="match status" value="1"/>
</dbReference>
<dbReference type="Gene3D" id="3.50.50.60">
    <property type="entry name" value="FAD/NAD(P)-binding domain"/>
    <property type="match status" value="2"/>
</dbReference>
<dbReference type="InterPro" id="IPR007867">
    <property type="entry name" value="GMC_OxRtase_C"/>
</dbReference>
<proteinExistence type="inferred from homology"/>
<feature type="domain" description="Glucose-methanol-choline oxidoreductase N-terminal" evidence="7">
    <location>
        <begin position="90"/>
        <end position="113"/>
    </location>
</feature>
<evidence type="ECO:0000313" key="8">
    <source>
        <dbReference type="EMBL" id="EQA98465.1"/>
    </source>
</evidence>
<dbReference type="PANTHER" id="PTHR11552">
    <property type="entry name" value="GLUCOSE-METHANOL-CHOLINE GMC OXIDOREDUCTASE"/>
    <property type="match status" value="1"/>
</dbReference>
<dbReference type="GO" id="GO:0050660">
    <property type="term" value="F:flavin adenine dinucleotide binding"/>
    <property type="evidence" value="ECO:0007669"/>
    <property type="project" value="InterPro"/>
</dbReference>
<evidence type="ECO:0000313" key="9">
    <source>
        <dbReference type="Proteomes" id="UP000015524"/>
    </source>
</evidence>
<comment type="caution">
    <text evidence="8">The sequence shown here is derived from an EMBL/GenBank/DDBJ whole genome shotgun (WGS) entry which is preliminary data.</text>
</comment>
<keyword evidence="9" id="KW-1185">Reference proteome</keyword>
<dbReference type="EMBL" id="ATIB01000081">
    <property type="protein sequence ID" value="EQA98465.1"/>
    <property type="molecule type" value="Genomic_DNA"/>
</dbReference>
<comment type="cofactor">
    <cofactor evidence="1 5">
        <name>FAD</name>
        <dbReference type="ChEBI" id="CHEBI:57692"/>
    </cofactor>
</comment>
<name>T0G458_9SPHN</name>
<feature type="binding site" evidence="5">
    <location>
        <position position="92"/>
    </location>
    <ligand>
        <name>FAD</name>
        <dbReference type="ChEBI" id="CHEBI:57692"/>
    </ligand>
</feature>
<dbReference type="PATRIC" id="fig|1114964.3.peg.3417"/>
<gene>
    <name evidence="8" type="ORF">L485_17435</name>
</gene>
<evidence type="ECO:0000256" key="6">
    <source>
        <dbReference type="RuleBase" id="RU003968"/>
    </source>
</evidence>
<sequence>MTYSHIIVGGGSSGAVMASRLSERSANTVLLLEAGPDTPPGKEPATILDSYPGSAYLDARFVWTDRRVTVAPRGNNPPGASPPLRRYEQGRVLGGSSAINGQMANRGVPWDYEEWVRRGAAGWGWDDVLPYFRKLENDRDFTGPLHGNDGPLPIRRVPVDRWPGQAKAFSAALTEAGLPFLADQNGQFEDGHYPTTISNIDDHRVSVAMAWLTPAVRARKNLTIRTDATVESLLFDGARVTGVRVRGEDIAGNTVILCAGALFTPEILLRAGIGPAADLREIGIDVRADQPGVGRGLSDHPSVAIASFLPPASRLRGERRHITLGLRFSTDAARYPAGDMTGIVSTKAAWHAVGERLGTLAIWINRPMSEDGRVRLVSADPAAPASVDFSLLSDSRDVERLMAGFRRMAAVHMSPLMADAISDPFPASYSEKVRQIGTINLKNRILTRIAALFLDGPAWMRRQFLERAVMEGDTLATLMTDDAKLEAFIRSAVAGVWHATCSCRMGAPDDRMAPLLPDGRVKGIAGLRVADASAFPSITGGNTNIPTIMLAEKMAQTILDEG</sequence>
<keyword evidence="3 6" id="KW-0285">Flavoprotein</keyword>
<dbReference type="Pfam" id="PF05199">
    <property type="entry name" value="GMC_oxred_C"/>
    <property type="match status" value="1"/>
</dbReference>
<dbReference type="OrthoDB" id="9785276at2"/>
<dbReference type="eggNOG" id="COG2303">
    <property type="taxonomic scope" value="Bacteria"/>
</dbReference>
<dbReference type="Proteomes" id="UP000015524">
    <property type="component" value="Unassembled WGS sequence"/>
</dbReference>
<dbReference type="Gene3D" id="3.30.410.40">
    <property type="match status" value="2"/>
</dbReference>
<dbReference type="Pfam" id="PF00732">
    <property type="entry name" value="GMC_oxred_N"/>
    <property type="match status" value="1"/>
</dbReference>
<dbReference type="GO" id="GO:0016614">
    <property type="term" value="F:oxidoreductase activity, acting on CH-OH group of donors"/>
    <property type="evidence" value="ECO:0007669"/>
    <property type="project" value="InterPro"/>
</dbReference>
<dbReference type="InterPro" id="IPR000172">
    <property type="entry name" value="GMC_OxRdtase_N"/>
</dbReference>
<dbReference type="InterPro" id="IPR036188">
    <property type="entry name" value="FAD/NAD-bd_sf"/>
</dbReference>
<feature type="binding site" evidence="5">
    <location>
        <position position="230"/>
    </location>
    <ligand>
        <name>FAD</name>
        <dbReference type="ChEBI" id="CHEBI:57692"/>
    </ligand>
</feature>
<evidence type="ECO:0000259" key="7">
    <source>
        <dbReference type="PROSITE" id="PS00623"/>
    </source>
</evidence>
<evidence type="ECO:0000256" key="4">
    <source>
        <dbReference type="ARBA" id="ARBA00022827"/>
    </source>
</evidence>
<dbReference type="InterPro" id="IPR012132">
    <property type="entry name" value="GMC_OxRdtase"/>
</dbReference>
<dbReference type="RefSeq" id="WP_021246067.1">
    <property type="nucleotide sequence ID" value="NZ_ATIB01000081.1"/>
</dbReference>
<evidence type="ECO:0000256" key="3">
    <source>
        <dbReference type="ARBA" id="ARBA00022630"/>
    </source>
</evidence>
<comment type="similarity">
    <text evidence="2 6">Belongs to the GMC oxidoreductase family.</text>
</comment>
<evidence type="ECO:0000256" key="5">
    <source>
        <dbReference type="PIRSR" id="PIRSR000137-2"/>
    </source>
</evidence>
<dbReference type="SUPFAM" id="SSF54373">
    <property type="entry name" value="FAD-linked reductases, C-terminal domain"/>
    <property type="match status" value="1"/>
</dbReference>
<organism evidence="8 9">
    <name type="scientific">Sphingobium baderi LL03</name>
    <dbReference type="NCBI Taxonomy" id="1114964"/>
    <lineage>
        <taxon>Bacteria</taxon>
        <taxon>Pseudomonadati</taxon>
        <taxon>Pseudomonadota</taxon>
        <taxon>Alphaproteobacteria</taxon>
        <taxon>Sphingomonadales</taxon>
        <taxon>Sphingomonadaceae</taxon>
        <taxon>Sphingobium</taxon>
    </lineage>
</organism>